<dbReference type="GeneID" id="77923839"/>
<organism evidence="1 2">
    <name type="scientific">Vibrio phage vB_VpaP_G1</name>
    <dbReference type="NCBI Taxonomy" id="2862773"/>
    <lineage>
        <taxon>Viruses</taxon>
        <taxon>Duplodnaviria</taxon>
        <taxon>Heunggongvirae</taxon>
        <taxon>Uroviricota</taxon>
        <taxon>Caudoviricetes</taxon>
        <taxon>Autographivirales</taxon>
        <taxon>Youngvirus</taxon>
        <taxon>Youngvirus G1</taxon>
    </lineage>
</organism>
<proteinExistence type="predicted"/>
<sequence>MQWQTAQGKRYLAPDAIRRTGLYTVGTVESVCDYTRKLSQYPDCRRLTRWYSLSAILLTDVRTEYFINCKNYGVNTMTTKTAPKATRKANPFKATMTAAQMDKSIKDVCERSKTLQDDVQEVAVAIMLHAYNHGDFTRAQALVTGLGKGIRAKALVDWFHKAGLNVGDNGFNGFNKKVMEKNWEVCKKNPWYTMKPENPFSGFDLDAELTRLIERAEKAIQKNNALPEDAERPENFKMNVSAEQLTALRALITTK</sequence>
<dbReference type="RefSeq" id="YP_010648400.1">
    <property type="nucleotide sequence ID" value="NC_070758.1"/>
</dbReference>
<dbReference type="Proteomes" id="UP000828797">
    <property type="component" value="Segment"/>
</dbReference>
<dbReference type="KEGG" id="vg:77923839"/>
<accession>A0AAE7WW73</accession>
<evidence type="ECO:0000313" key="1">
    <source>
        <dbReference type="EMBL" id="QYW05812.1"/>
    </source>
</evidence>
<keyword evidence="2" id="KW-1185">Reference proteome</keyword>
<evidence type="ECO:0000313" key="2">
    <source>
        <dbReference type="Proteomes" id="UP000828797"/>
    </source>
</evidence>
<name>A0AAE7WW73_9CAUD</name>
<reference evidence="1" key="1">
    <citation type="submission" date="2021-07" db="EMBL/GenBank/DDBJ databases">
        <authorList>
            <person name="Wang J."/>
            <person name="Yang M."/>
        </authorList>
    </citation>
    <scope>NUCLEOTIDE SEQUENCE</scope>
</reference>
<protein>
    <submittedName>
        <fullName evidence="1">Coil containing protein</fullName>
    </submittedName>
</protein>
<dbReference type="EMBL" id="MZ592920">
    <property type="protein sequence ID" value="QYW05812.1"/>
    <property type="molecule type" value="Genomic_DNA"/>
</dbReference>